<protein>
    <submittedName>
        <fullName evidence="2">Transcriptional regulator</fullName>
    </submittedName>
</protein>
<feature type="region of interest" description="Disordered" evidence="1">
    <location>
        <begin position="400"/>
        <end position="419"/>
    </location>
</feature>
<accession>A0A3M9MBD2</accession>
<dbReference type="AlphaFoldDB" id="A0A3M9MBD2"/>
<keyword evidence="3" id="KW-1185">Reference proteome</keyword>
<dbReference type="Proteomes" id="UP000271678">
    <property type="component" value="Unassembled WGS sequence"/>
</dbReference>
<evidence type="ECO:0000313" key="3">
    <source>
        <dbReference type="Proteomes" id="UP000271678"/>
    </source>
</evidence>
<dbReference type="Gene3D" id="3.30.450.40">
    <property type="match status" value="1"/>
</dbReference>
<reference evidence="2 3" key="1">
    <citation type="submission" date="2018-11" db="EMBL/GenBank/DDBJ databases">
        <title>Draft genome of Simplicispira Flexivirga sp. BO-16.</title>
        <authorList>
            <person name="Im W.T."/>
        </authorList>
    </citation>
    <scope>NUCLEOTIDE SEQUENCE [LARGE SCALE GENOMIC DNA]</scope>
    <source>
        <strain evidence="2 3">BO-16</strain>
    </source>
</reference>
<evidence type="ECO:0000313" key="2">
    <source>
        <dbReference type="EMBL" id="RNI22869.1"/>
    </source>
</evidence>
<sequence>MVRSRPQPLGDDRRAVERAREAFLERRERHAVRPEVYQSWLRSLTDGLDPEAELRQEPLGDSALESLRENHPLAASLPLIRSLLTDSAAEAGLLVAVSDAAGRLLWVEGDATLRARAETMLFLPGAKWTEQAAGTNAPGTALAIDRAVRIRGAEHLVRQATAWSCSAAPIHDPDTGAMLGALDLTGGDEAAAPQSLALVSATVAAVEAQLRISRLTSGLTMQDSPWRSGGHRLTVLGGSGATLSSGDSLRRFGLRHSELLLLLSESTGGMSAGQLSVELTDDDRPSVTLRAEVSRLRGLLPSGMLVSRPYRLAGHIHSDVAEVREHLDRGEIGAAVAAYRGPVLPESEAPGVIQIRDQLHLRMRNSVLAHGDSDLLLRFADTAFGRDDLQLWETAESLMGPRSPRSDTVSARVTHLRGR</sequence>
<gene>
    <name evidence="2" type="ORF">EFY87_08655</name>
</gene>
<organism evidence="2 3">
    <name type="scientific">Flexivirga caeni</name>
    <dbReference type="NCBI Taxonomy" id="2294115"/>
    <lineage>
        <taxon>Bacteria</taxon>
        <taxon>Bacillati</taxon>
        <taxon>Actinomycetota</taxon>
        <taxon>Actinomycetes</taxon>
        <taxon>Micrococcales</taxon>
        <taxon>Dermacoccaceae</taxon>
        <taxon>Flexivirga</taxon>
    </lineage>
</organism>
<dbReference type="InterPro" id="IPR029016">
    <property type="entry name" value="GAF-like_dom_sf"/>
</dbReference>
<dbReference type="RefSeq" id="WP_123271069.1">
    <property type="nucleotide sequence ID" value="NZ_RJJQ01000007.1"/>
</dbReference>
<dbReference type="OrthoDB" id="3928741at2"/>
<evidence type="ECO:0000256" key="1">
    <source>
        <dbReference type="SAM" id="MobiDB-lite"/>
    </source>
</evidence>
<comment type="caution">
    <text evidence="2">The sequence shown here is derived from an EMBL/GenBank/DDBJ whole genome shotgun (WGS) entry which is preliminary data.</text>
</comment>
<name>A0A3M9MBD2_9MICO</name>
<proteinExistence type="predicted"/>
<dbReference type="EMBL" id="RJJQ01000007">
    <property type="protein sequence ID" value="RNI22869.1"/>
    <property type="molecule type" value="Genomic_DNA"/>
</dbReference>